<feature type="compositionally biased region" description="Polar residues" evidence="6">
    <location>
        <begin position="1635"/>
        <end position="1650"/>
    </location>
</feature>
<gene>
    <name evidence="9" type="ORF">OD355_06685</name>
</gene>
<dbReference type="PROSITE" id="PS52004">
    <property type="entry name" value="KS3_2"/>
    <property type="match status" value="1"/>
</dbReference>
<dbReference type="Gene3D" id="2.30.38.10">
    <property type="entry name" value="Luciferase, Domain 3"/>
    <property type="match status" value="1"/>
</dbReference>
<keyword evidence="5" id="KW-0663">Pyridoxal phosphate</keyword>
<dbReference type="SUPFAM" id="SSF47336">
    <property type="entry name" value="ACP-like"/>
    <property type="match status" value="2"/>
</dbReference>
<evidence type="ECO:0000256" key="5">
    <source>
        <dbReference type="ARBA" id="ARBA00022898"/>
    </source>
</evidence>
<dbReference type="GO" id="GO:0006633">
    <property type="term" value="P:fatty acid biosynthetic process"/>
    <property type="evidence" value="ECO:0007669"/>
    <property type="project" value="InterPro"/>
</dbReference>
<dbReference type="Pfam" id="PF00202">
    <property type="entry name" value="Aminotran_3"/>
    <property type="match status" value="1"/>
</dbReference>
<dbReference type="Gene3D" id="3.40.50.980">
    <property type="match status" value="2"/>
</dbReference>
<feature type="domain" description="Carrier" evidence="7">
    <location>
        <begin position="1505"/>
        <end position="1583"/>
    </location>
</feature>
<dbReference type="Gene3D" id="3.40.47.10">
    <property type="match status" value="1"/>
</dbReference>
<comment type="caution">
    <text evidence="9">The sequence shown here is derived from an EMBL/GenBank/DDBJ whole genome shotgun (WGS) entry which is preliminary data.</text>
</comment>
<evidence type="ECO:0000313" key="9">
    <source>
        <dbReference type="EMBL" id="MCU7694196.1"/>
    </source>
</evidence>
<dbReference type="Proteomes" id="UP001209317">
    <property type="component" value="Unassembled WGS sequence"/>
</dbReference>
<feature type="domain" description="Carrier" evidence="7">
    <location>
        <begin position="509"/>
        <end position="584"/>
    </location>
</feature>
<evidence type="ECO:0000259" key="8">
    <source>
        <dbReference type="PROSITE" id="PS52004"/>
    </source>
</evidence>
<keyword evidence="2" id="KW-0596">Phosphopantetheine</keyword>
<dbReference type="GO" id="GO:0031177">
    <property type="term" value="F:phosphopantetheine binding"/>
    <property type="evidence" value="ECO:0007669"/>
    <property type="project" value="InterPro"/>
</dbReference>
<dbReference type="SUPFAM" id="SSF52151">
    <property type="entry name" value="FabD/lysophospholipase-like"/>
    <property type="match status" value="1"/>
</dbReference>
<name>A0AAE3LMS2_9BACT</name>
<dbReference type="InterPro" id="IPR016036">
    <property type="entry name" value="Malonyl_transacylase_ACP-bd"/>
</dbReference>
<dbReference type="RefSeq" id="WP_263037682.1">
    <property type="nucleotide sequence ID" value="NZ_JAOTPL010000007.1"/>
</dbReference>
<dbReference type="InterPro" id="IPR006162">
    <property type="entry name" value="Ppantetheine_attach_site"/>
</dbReference>
<dbReference type="CDD" id="cd05930">
    <property type="entry name" value="A_NRPS"/>
    <property type="match status" value="1"/>
</dbReference>
<evidence type="ECO:0000259" key="7">
    <source>
        <dbReference type="PROSITE" id="PS50075"/>
    </source>
</evidence>
<dbReference type="FunFam" id="3.40.50.980:FF:000001">
    <property type="entry name" value="Non-ribosomal peptide synthetase"/>
    <property type="match status" value="1"/>
</dbReference>
<dbReference type="PROSITE" id="PS00600">
    <property type="entry name" value="AA_TRANSFER_CLASS_3"/>
    <property type="match status" value="1"/>
</dbReference>
<dbReference type="Gene3D" id="3.90.1150.10">
    <property type="entry name" value="Aspartate Aminotransferase, domain 1"/>
    <property type="match status" value="1"/>
</dbReference>
<dbReference type="NCBIfam" id="TIGR01733">
    <property type="entry name" value="AA-adenyl-dom"/>
    <property type="match status" value="1"/>
</dbReference>
<evidence type="ECO:0000256" key="2">
    <source>
        <dbReference type="ARBA" id="ARBA00022450"/>
    </source>
</evidence>
<accession>A0AAE3LMS2</accession>
<dbReference type="InterPro" id="IPR020615">
    <property type="entry name" value="Thiolase_acyl_enz_int_AS"/>
</dbReference>
<dbReference type="InterPro" id="IPR015421">
    <property type="entry name" value="PyrdxlP-dep_Trfase_major"/>
</dbReference>
<dbReference type="Pfam" id="PF00698">
    <property type="entry name" value="Acyl_transf_1"/>
    <property type="match status" value="1"/>
</dbReference>
<dbReference type="InterPro" id="IPR032821">
    <property type="entry name" value="PKS_assoc"/>
</dbReference>
<dbReference type="InterPro" id="IPR016035">
    <property type="entry name" value="Acyl_Trfase/lysoPLipase"/>
</dbReference>
<dbReference type="SMART" id="SM00825">
    <property type="entry name" value="PKS_KS"/>
    <property type="match status" value="1"/>
</dbReference>
<dbReference type="Gene3D" id="3.30.70.250">
    <property type="entry name" value="Malonyl-CoA ACP transacylase, ACP-binding"/>
    <property type="match status" value="1"/>
</dbReference>
<dbReference type="Gene3D" id="1.10.1200.10">
    <property type="entry name" value="ACP-like"/>
    <property type="match status" value="2"/>
</dbReference>
<dbReference type="InterPro" id="IPR018201">
    <property type="entry name" value="Ketoacyl_synth_AS"/>
</dbReference>
<dbReference type="InterPro" id="IPR025110">
    <property type="entry name" value="AMP-bd_C"/>
</dbReference>
<dbReference type="PANTHER" id="PTHR43775">
    <property type="entry name" value="FATTY ACID SYNTHASE"/>
    <property type="match status" value="1"/>
</dbReference>
<evidence type="ECO:0000256" key="4">
    <source>
        <dbReference type="ARBA" id="ARBA00022679"/>
    </source>
</evidence>
<dbReference type="GO" id="GO:0030170">
    <property type="term" value="F:pyridoxal phosphate binding"/>
    <property type="evidence" value="ECO:0007669"/>
    <property type="project" value="InterPro"/>
</dbReference>
<dbReference type="Pfam" id="PF02801">
    <property type="entry name" value="Ketoacyl-synt_C"/>
    <property type="match status" value="1"/>
</dbReference>
<dbReference type="Pfam" id="PF00109">
    <property type="entry name" value="ketoacyl-synt"/>
    <property type="match status" value="1"/>
</dbReference>
<dbReference type="InterPro" id="IPR005814">
    <property type="entry name" value="Aminotrans_3"/>
</dbReference>
<dbReference type="PROSITE" id="PS50075">
    <property type="entry name" value="CARRIER"/>
    <property type="match status" value="2"/>
</dbReference>
<dbReference type="SUPFAM" id="SSF56801">
    <property type="entry name" value="Acetyl-CoA synthetase-like"/>
    <property type="match status" value="1"/>
</dbReference>
<dbReference type="SUPFAM" id="SSF55048">
    <property type="entry name" value="Probable ACP-binding domain of malonyl-CoA ACP transacylase"/>
    <property type="match status" value="1"/>
</dbReference>
<dbReference type="GO" id="GO:0008483">
    <property type="term" value="F:transaminase activity"/>
    <property type="evidence" value="ECO:0007669"/>
    <property type="project" value="InterPro"/>
</dbReference>
<dbReference type="InterPro" id="IPR036736">
    <property type="entry name" value="ACP-like_sf"/>
</dbReference>
<evidence type="ECO:0000256" key="1">
    <source>
        <dbReference type="ARBA" id="ARBA00001933"/>
    </source>
</evidence>
<dbReference type="SUPFAM" id="SSF53383">
    <property type="entry name" value="PLP-dependent transferases"/>
    <property type="match status" value="1"/>
</dbReference>
<dbReference type="PROSITE" id="PS00098">
    <property type="entry name" value="THIOLASE_1"/>
    <property type="match status" value="1"/>
</dbReference>
<dbReference type="Pfam" id="PF00501">
    <property type="entry name" value="AMP-binding"/>
    <property type="match status" value="1"/>
</dbReference>
<dbReference type="PANTHER" id="PTHR43775:SF51">
    <property type="entry name" value="INACTIVE PHENOLPHTHIOCEROL SYNTHESIS POLYKETIDE SYNTHASE TYPE I PKS1-RELATED"/>
    <property type="match status" value="1"/>
</dbReference>
<dbReference type="InterPro" id="IPR020841">
    <property type="entry name" value="PKS_Beta-ketoAc_synthase_dom"/>
</dbReference>
<dbReference type="InterPro" id="IPR000873">
    <property type="entry name" value="AMP-dep_synth/lig_dom"/>
</dbReference>
<dbReference type="Gene3D" id="3.40.366.10">
    <property type="entry name" value="Malonyl-Coenzyme A Acyl Carrier Protein, domain 2"/>
    <property type="match status" value="1"/>
</dbReference>
<dbReference type="PROSITE" id="PS00606">
    <property type="entry name" value="KS3_1"/>
    <property type="match status" value="1"/>
</dbReference>
<dbReference type="InterPro" id="IPR049704">
    <property type="entry name" value="Aminotrans_3_PPA_site"/>
</dbReference>
<dbReference type="Gene3D" id="3.40.640.10">
    <property type="entry name" value="Type I PLP-dependent aspartate aminotransferase-like (Major domain)"/>
    <property type="match status" value="1"/>
</dbReference>
<dbReference type="PROSITE" id="PS00012">
    <property type="entry name" value="PHOSPHOPANTETHEINE"/>
    <property type="match status" value="1"/>
</dbReference>
<dbReference type="Pfam" id="PF00550">
    <property type="entry name" value="PP-binding"/>
    <property type="match status" value="2"/>
</dbReference>
<dbReference type="InterPro" id="IPR010071">
    <property type="entry name" value="AA_adenyl_dom"/>
</dbReference>
<feature type="region of interest" description="Disordered" evidence="6">
    <location>
        <begin position="1632"/>
        <end position="1651"/>
    </location>
</feature>
<dbReference type="GO" id="GO:0004312">
    <property type="term" value="F:fatty acid synthase activity"/>
    <property type="evidence" value="ECO:0007669"/>
    <property type="project" value="TreeGrafter"/>
</dbReference>
<dbReference type="InterPro" id="IPR014031">
    <property type="entry name" value="Ketoacyl_synth_C"/>
</dbReference>
<dbReference type="CDD" id="cd00833">
    <property type="entry name" value="PKS"/>
    <property type="match status" value="1"/>
</dbReference>
<dbReference type="InterPro" id="IPR015424">
    <property type="entry name" value="PyrdxlP-dep_Trfase"/>
</dbReference>
<dbReference type="Gene3D" id="3.30.300.30">
    <property type="match status" value="1"/>
</dbReference>
<dbReference type="InterPro" id="IPR014043">
    <property type="entry name" value="Acyl_transferase_dom"/>
</dbReference>
<dbReference type="SMART" id="SM00823">
    <property type="entry name" value="PKS_PP"/>
    <property type="match status" value="2"/>
</dbReference>
<proteinExistence type="predicted"/>
<evidence type="ECO:0000256" key="3">
    <source>
        <dbReference type="ARBA" id="ARBA00022553"/>
    </source>
</evidence>
<dbReference type="Pfam" id="PF16197">
    <property type="entry name" value="KAsynt_C_assoc"/>
    <property type="match status" value="1"/>
</dbReference>
<dbReference type="Gene3D" id="3.30.70.3290">
    <property type="match status" value="1"/>
</dbReference>
<feature type="domain" description="Ketosynthase family 3 (KS3)" evidence="8">
    <location>
        <begin position="599"/>
        <end position="1023"/>
    </location>
</feature>
<sequence>MEMYCVNSFLYQFSQTVNIFKDSKAITFKDKSYSYAELDAKANSISHSLITKNIKKGDIVAVYLDRGPELIFSIIGILKCGAAYLPIDPFYPEERIQLMLKDASAKFLLTSKELEVACACGEKILIEEILQEKSEIAGNPHVSIGSEDLAYVIYTSGSTGIPKGVMVTHGNIVHFLKGMQRVFRINASDKFLSVSSISFDASCFDIFLSLSRGAALILTDNDTAKDGKQLLQTFVENNATIMLATPVTYQLMLHAGWKDKLPATIISAGEVLPQKLAAELLQRCSALYNVYGPTETTVICILTQIFSADDITIGKPAIDTPVYILNDKKEKLEAGEVGEIYIGGKGVSKGYLHNESLTAERFLQDPFANDKDAKMYKSGDLGRWRKDGKIDYAGRMDNQVKLRGYRIELGEIEYRLMQDQYIRHAVVLTDEADADNKRLVAYVVLKDQGDRDKLETIKAGLKKSLPEFMVPDQFIFMTIFPINPNGKVDRKKLLSLSAKHNIRKDLFKRPETEIQKNIASAWSAVLKTATVGIDDNFFENGGNSLLAQRLASSLQQEYSYDLPVTIVYQYPTVSQLSGYLHGEKGKLANCMANKEPGKNKDIAVIGMECNFPGAGSISEFWHVLKSGKETVSFFDSDEIDSSVDESIKNDPAYIKARGILKDVDQFDADFFNINPKLAELMDPQQRIFLEVCRNLLEKTGYLQPAKEEVTGVFAGCGTNTYFHNNVIHHKDKINKVGYFNAASVSDKDYIGMRISYHLNLTGPSVNVNSACSTSLLAIAQAVESLRAGQCTIAIAGGVSIHVPVQVGHVYEDGSIFSADGHSRPFDKNAAGTVFSDGAGAVLLKPLADAERDGDTIYAVIKGVGICNDGGNKGSFMAPNAEGQAAAIKMAMENAQVHPSQISYIETHGTATPIGDPIEFEGMKMAFGEQRKTQYCAIGSLKSNVGHLTHAAGVAGFIKTALALHHKKIPASINYSAPNPVIDFSKSPFVVNHQLTEWNCDGARIAGVSSFGVGGTNVHVILKDYNNTVIKSTTLNQPAIIKFSAANADSLQLYFEKLLQYAKEHVHEKIEDVAYTLNIARDDFPVRSYLVASDMKDLVVQLSHKEKLVSRIHKIHSKDSKIVFMFPGQGSQYLNMGKALYHQLPVFRNAVDECAYILLEETGEDIRDVIFSQEETQEQKEKLKNTKYAQAAIFTISYALARQFVSWEIEPKALVGHSVGEFVAAHLAGVFSLKDVLKIISCRGKIISALPAGLMLSVRASAESVKDFLPEQLSVAAVNAPQLCVLSGDADQVKSFAEQLSQRNIAHNILHTSHAFHSTMMAPAVDPLFEVVRSITLSKPYIPVVSTVTGTWLKDEEAMDPVYWAAHVRSCVNFSKAIQTLEAEWQPVYLELGPGTTAATLAKQHDRDIRARAFSALDMNDNAENEIVSVQSALGELWSSGVHINWRAVYQHTNYNLLHDVPTYAFNKKRHWVDPPKTICNQASRSPEGFKQISKNKQVPHVITMERKDILIEKIKEIFESASGIDITDNDVHSSFMQLGLDSLLLTQIASSVKKEFQLPVTFRQLNESYDSIEKLAVYLDENLSPSAYQQEVKINSDNEGSISHQARTENTGPLELIQQQLQQLAQQVSLLSEKSAPQPQPGETSISPVTQAEPAVYISPEEITELKKPFGATARIEKTITGITAQQKEYLTNFIEQYNKKTAGSKEYTQYYRSCMADPRVVSGFKPLTKEMIYSIVIKKSAGAYLWDVDGNQYIDALNGFGSNFLGYQSPVLKKALLSQVENGYEIGPQHALAGSVCKLVCELTGFNRAALCNTGSEAVLGAMRIARSITNKALIVAFTGSYHGINDEVLVRGTKKLQTFAAASGILNSNVQNMLILDYGTAASLQIIRERIHEIAGVLVEPVQSRRPEFVPLEFLRALRALTQANEVPLIFDEVITGFRAHNGGFQAMFGIRADIAVYGKVVGGGLPVGVIAGDKKYLDALDGGYWQYEDGSVPEVGVTYFAGTFVRHPLALSTALASLNYLKQTGGKLQESLNVKTSELSIRLNTICKKYGVPVYVVHFSSLWKIKFREEYPYSELLFSSMRFRNIHIWDGFPCFLTTAHTAQDIDKIITAFEESIKELCHAGFIPYTKKTTKSFINIDPPVSGARLGKDKEGNPAWFLQDISTGKYMLIDDE</sequence>
<dbReference type="InterPro" id="IPR020845">
    <property type="entry name" value="AMP-binding_CS"/>
</dbReference>
<dbReference type="InterPro" id="IPR009081">
    <property type="entry name" value="PP-bd_ACP"/>
</dbReference>
<keyword evidence="3" id="KW-0597">Phosphoprotein</keyword>
<dbReference type="InterPro" id="IPR001227">
    <property type="entry name" value="Ac_transferase_dom_sf"/>
</dbReference>
<dbReference type="SUPFAM" id="SSF53901">
    <property type="entry name" value="Thiolase-like"/>
    <property type="match status" value="1"/>
</dbReference>
<evidence type="ECO:0000256" key="6">
    <source>
        <dbReference type="SAM" id="MobiDB-lite"/>
    </source>
</evidence>
<dbReference type="InterPro" id="IPR020806">
    <property type="entry name" value="PKS_PP-bd"/>
</dbReference>
<dbReference type="InterPro" id="IPR045851">
    <property type="entry name" value="AMP-bd_C_sf"/>
</dbReference>
<dbReference type="SMART" id="SM00827">
    <property type="entry name" value="PKS_AT"/>
    <property type="match status" value="1"/>
</dbReference>
<dbReference type="InterPro" id="IPR050091">
    <property type="entry name" value="PKS_NRPS_Biosynth_Enz"/>
</dbReference>
<protein>
    <submittedName>
        <fullName evidence="9">Amino acid adenylation domain-containing protein</fullName>
    </submittedName>
</protein>
<dbReference type="InterPro" id="IPR015422">
    <property type="entry name" value="PyrdxlP-dep_Trfase_small"/>
</dbReference>
<organism evidence="9 10">
    <name type="scientific">Haoranjiania flava</name>
    <dbReference type="NCBI Taxonomy" id="1856322"/>
    <lineage>
        <taxon>Bacteria</taxon>
        <taxon>Pseudomonadati</taxon>
        <taxon>Bacteroidota</taxon>
        <taxon>Chitinophagia</taxon>
        <taxon>Chitinophagales</taxon>
        <taxon>Chitinophagaceae</taxon>
        <taxon>Haoranjiania</taxon>
    </lineage>
</organism>
<dbReference type="GO" id="GO:0004315">
    <property type="term" value="F:3-oxoacyl-[acyl-carrier-protein] synthase activity"/>
    <property type="evidence" value="ECO:0007669"/>
    <property type="project" value="InterPro"/>
</dbReference>
<dbReference type="InterPro" id="IPR016039">
    <property type="entry name" value="Thiolase-like"/>
</dbReference>
<reference evidence="9" key="1">
    <citation type="submission" date="2022-10" db="EMBL/GenBank/DDBJ databases">
        <authorList>
            <person name="Kim H.S."/>
            <person name="Kim J.-S."/>
            <person name="Suh M.K."/>
            <person name="Eom M.K."/>
            <person name="Lee J.-S."/>
        </authorList>
    </citation>
    <scope>NUCLEOTIDE SEQUENCE</scope>
    <source>
        <strain evidence="9">LIP-5</strain>
    </source>
</reference>
<comment type="cofactor">
    <cofactor evidence="1">
        <name>pyridoxal 5'-phosphate</name>
        <dbReference type="ChEBI" id="CHEBI:597326"/>
    </cofactor>
</comment>
<evidence type="ECO:0000313" key="10">
    <source>
        <dbReference type="Proteomes" id="UP001209317"/>
    </source>
</evidence>
<keyword evidence="4" id="KW-0808">Transferase</keyword>
<dbReference type="InterPro" id="IPR014030">
    <property type="entry name" value="Ketoacyl_synth_N"/>
</dbReference>
<dbReference type="Pfam" id="PF13193">
    <property type="entry name" value="AMP-binding_C"/>
    <property type="match status" value="1"/>
</dbReference>
<dbReference type="EMBL" id="JAOTPL010000007">
    <property type="protein sequence ID" value="MCU7694196.1"/>
    <property type="molecule type" value="Genomic_DNA"/>
</dbReference>
<keyword evidence="10" id="KW-1185">Reference proteome</keyword>
<dbReference type="PROSITE" id="PS00455">
    <property type="entry name" value="AMP_BINDING"/>
    <property type="match status" value="1"/>
</dbReference>